<dbReference type="EMBL" id="VRMG01000005">
    <property type="protein sequence ID" value="TXN31151.1"/>
    <property type="molecule type" value="Genomic_DNA"/>
</dbReference>
<keyword evidence="3" id="KW-1003">Cell membrane</keyword>
<keyword evidence="7 8" id="KW-0472">Membrane</keyword>
<dbReference type="PANTHER" id="PTHR43357">
    <property type="entry name" value="INNER MEMBRANE ABC TRANSPORTER PERMEASE PROTEIN YDCV"/>
    <property type="match status" value="1"/>
</dbReference>
<feature type="domain" description="ABC transmembrane type-1" evidence="10">
    <location>
        <begin position="97"/>
        <end position="284"/>
    </location>
</feature>
<keyword evidence="6 8" id="KW-1133">Transmembrane helix</keyword>
<dbReference type="GO" id="GO:0005886">
    <property type="term" value="C:plasma membrane"/>
    <property type="evidence" value="ECO:0007669"/>
    <property type="project" value="UniProtKB-SubCell"/>
</dbReference>
<dbReference type="PROSITE" id="PS50928">
    <property type="entry name" value="ABC_TM1"/>
    <property type="match status" value="1"/>
</dbReference>
<accession>A0A5C8URE9</accession>
<dbReference type="GO" id="GO:0055085">
    <property type="term" value="P:transmembrane transport"/>
    <property type="evidence" value="ECO:0007669"/>
    <property type="project" value="InterPro"/>
</dbReference>
<feature type="transmembrane region" description="Helical" evidence="8">
    <location>
        <begin position="97"/>
        <end position="121"/>
    </location>
</feature>
<keyword evidence="5 8" id="KW-0812">Transmembrane</keyword>
<evidence type="ECO:0000256" key="6">
    <source>
        <dbReference type="ARBA" id="ARBA00022989"/>
    </source>
</evidence>
<keyword evidence="2 8" id="KW-0813">Transport</keyword>
<dbReference type="InterPro" id="IPR035906">
    <property type="entry name" value="MetI-like_sf"/>
</dbReference>
<feature type="region of interest" description="Disordered" evidence="9">
    <location>
        <begin position="1"/>
        <end position="25"/>
    </location>
</feature>
<name>A0A5C8URE9_9MICO</name>
<evidence type="ECO:0000256" key="7">
    <source>
        <dbReference type="ARBA" id="ARBA00023136"/>
    </source>
</evidence>
<evidence type="ECO:0000256" key="8">
    <source>
        <dbReference type="RuleBase" id="RU363032"/>
    </source>
</evidence>
<comment type="subcellular location">
    <subcellularLocation>
        <location evidence="1">Cell inner membrane</location>
        <topology evidence="1">Multi-pass membrane protein</topology>
    </subcellularLocation>
    <subcellularLocation>
        <location evidence="8">Cell membrane</location>
        <topology evidence="8">Multi-pass membrane protein</topology>
    </subcellularLocation>
</comment>
<dbReference type="InterPro" id="IPR000515">
    <property type="entry name" value="MetI-like"/>
</dbReference>
<evidence type="ECO:0000256" key="4">
    <source>
        <dbReference type="ARBA" id="ARBA00022519"/>
    </source>
</evidence>
<sequence length="307" mass="33021">MTVSTATATTSDPIAPKAVRGSPVGPRSFAAEPGRVVRGIILGIVGVVFLVPIVAMIEFSLRVGQPVDGRQAYGFQHFVAVFDPVNSRAYGVLFQGIVNSIGICAITVLIVLVLLLPTMIFVELKFPGLRRALEFVCIIPITIPSIVLVVGFVPVYSVVAGIFGSHPWTLSFAVGIIVLPYAYRPIAANLRAIEVVVLSEASRSLGAGWTSVLTRVILPNLRRGILSSVFITIAVVLGEYTIASFLSQNTFQTALILVQHTDPYVAVIFALFALIFAFVLLVFIGRLGSGSPRPRRGGPRRLTRRPE</sequence>
<dbReference type="Gene3D" id="1.10.3720.10">
    <property type="entry name" value="MetI-like"/>
    <property type="match status" value="1"/>
</dbReference>
<feature type="transmembrane region" description="Helical" evidence="8">
    <location>
        <begin position="225"/>
        <end position="243"/>
    </location>
</feature>
<organism evidence="11 12">
    <name type="scientific">Lacisediminihabitans profunda</name>
    <dbReference type="NCBI Taxonomy" id="2594790"/>
    <lineage>
        <taxon>Bacteria</taxon>
        <taxon>Bacillati</taxon>
        <taxon>Actinomycetota</taxon>
        <taxon>Actinomycetes</taxon>
        <taxon>Micrococcales</taxon>
        <taxon>Microbacteriaceae</taxon>
        <taxon>Lacisediminihabitans</taxon>
    </lineage>
</organism>
<evidence type="ECO:0000256" key="5">
    <source>
        <dbReference type="ARBA" id="ARBA00022692"/>
    </source>
</evidence>
<evidence type="ECO:0000256" key="3">
    <source>
        <dbReference type="ARBA" id="ARBA00022475"/>
    </source>
</evidence>
<evidence type="ECO:0000256" key="9">
    <source>
        <dbReference type="SAM" id="MobiDB-lite"/>
    </source>
</evidence>
<dbReference type="SUPFAM" id="SSF161098">
    <property type="entry name" value="MetI-like"/>
    <property type="match status" value="1"/>
</dbReference>
<proteinExistence type="inferred from homology"/>
<protein>
    <submittedName>
        <fullName evidence="11">ABC transporter permease subunit</fullName>
    </submittedName>
</protein>
<keyword evidence="4" id="KW-0997">Cell inner membrane</keyword>
<comment type="caution">
    <text evidence="11">The sequence shown here is derived from an EMBL/GenBank/DDBJ whole genome shotgun (WGS) entry which is preliminary data.</text>
</comment>
<evidence type="ECO:0000256" key="1">
    <source>
        <dbReference type="ARBA" id="ARBA00004429"/>
    </source>
</evidence>
<feature type="transmembrane region" description="Helical" evidence="8">
    <location>
        <begin position="165"/>
        <end position="183"/>
    </location>
</feature>
<dbReference type="AlphaFoldDB" id="A0A5C8URE9"/>
<dbReference type="Proteomes" id="UP000321379">
    <property type="component" value="Unassembled WGS sequence"/>
</dbReference>
<dbReference type="CDD" id="cd06261">
    <property type="entry name" value="TM_PBP2"/>
    <property type="match status" value="1"/>
</dbReference>
<dbReference type="PANTHER" id="PTHR43357:SF4">
    <property type="entry name" value="INNER MEMBRANE ABC TRANSPORTER PERMEASE PROTEIN YDCV"/>
    <property type="match status" value="1"/>
</dbReference>
<gene>
    <name evidence="11" type="ORF">FVP33_06060</name>
</gene>
<keyword evidence="12" id="KW-1185">Reference proteome</keyword>
<comment type="similarity">
    <text evidence="8">Belongs to the binding-protein-dependent transport system permease family.</text>
</comment>
<evidence type="ECO:0000313" key="12">
    <source>
        <dbReference type="Proteomes" id="UP000321379"/>
    </source>
</evidence>
<reference evidence="11 12" key="1">
    <citation type="submission" date="2019-08" db="EMBL/GenBank/DDBJ databases">
        <title>Bacterial whole genome sequence for Glaciihabitans sp. CHu50b-6-2.</title>
        <authorList>
            <person name="Jin L."/>
        </authorList>
    </citation>
    <scope>NUCLEOTIDE SEQUENCE [LARGE SCALE GENOMIC DNA]</scope>
    <source>
        <strain evidence="11 12">CHu50b-6-2</strain>
    </source>
</reference>
<feature type="transmembrane region" description="Helical" evidence="8">
    <location>
        <begin position="133"/>
        <end position="159"/>
    </location>
</feature>
<evidence type="ECO:0000259" key="10">
    <source>
        <dbReference type="PROSITE" id="PS50928"/>
    </source>
</evidence>
<feature type="transmembrane region" description="Helical" evidence="8">
    <location>
        <begin position="263"/>
        <end position="285"/>
    </location>
</feature>
<dbReference type="Pfam" id="PF00528">
    <property type="entry name" value="BPD_transp_1"/>
    <property type="match status" value="1"/>
</dbReference>
<evidence type="ECO:0000313" key="11">
    <source>
        <dbReference type="EMBL" id="TXN31151.1"/>
    </source>
</evidence>
<feature type="transmembrane region" description="Helical" evidence="8">
    <location>
        <begin position="36"/>
        <end position="57"/>
    </location>
</feature>
<dbReference type="RefSeq" id="WP_147782737.1">
    <property type="nucleotide sequence ID" value="NZ_VRMG01000005.1"/>
</dbReference>
<feature type="compositionally biased region" description="Polar residues" evidence="9">
    <location>
        <begin position="1"/>
        <end position="12"/>
    </location>
</feature>
<evidence type="ECO:0000256" key="2">
    <source>
        <dbReference type="ARBA" id="ARBA00022448"/>
    </source>
</evidence>